<gene>
    <name evidence="2" type="ORF">EI684_00790</name>
</gene>
<feature type="non-terminal residue" evidence="2">
    <location>
        <position position="1"/>
    </location>
</feature>
<dbReference type="Proteomes" id="UP000280307">
    <property type="component" value="Unassembled WGS sequence"/>
</dbReference>
<dbReference type="GO" id="GO:0006355">
    <property type="term" value="P:regulation of DNA-templated transcription"/>
    <property type="evidence" value="ECO:0007669"/>
    <property type="project" value="InterPro"/>
</dbReference>
<dbReference type="InterPro" id="IPR036388">
    <property type="entry name" value="WH-like_DNA-bd_sf"/>
</dbReference>
<proteinExistence type="predicted"/>
<dbReference type="AlphaFoldDB" id="A0A426UBX7"/>
<sequence>TTRETVNRVLASLREQGLIQIERARVSVLNLPRLERLHE</sequence>
<dbReference type="GO" id="GO:0003677">
    <property type="term" value="F:DNA binding"/>
    <property type="evidence" value="ECO:0007669"/>
    <property type="project" value="InterPro"/>
</dbReference>
<dbReference type="SUPFAM" id="SSF46785">
    <property type="entry name" value="Winged helix' DNA-binding domain"/>
    <property type="match status" value="1"/>
</dbReference>
<dbReference type="PROSITE" id="PS51063">
    <property type="entry name" value="HTH_CRP_2"/>
    <property type="match status" value="1"/>
</dbReference>
<comment type="caution">
    <text evidence="2">The sequence shown here is derived from an EMBL/GenBank/DDBJ whole genome shotgun (WGS) entry which is preliminary data.</text>
</comment>
<dbReference type="EMBL" id="RSAS01000033">
    <property type="protein sequence ID" value="RRR78031.1"/>
    <property type="molecule type" value="Genomic_DNA"/>
</dbReference>
<dbReference type="Pfam" id="PF13545">
    <property type="entry name" value="HTH_Crp_2"/>
    <property type="match status" value="1"/>
</dbReference>
<evidence type="ECO:0000259" key="1">
    <source>
        <dbReference type="PROSITE" id="PS51063"/>
    </source>
</evidence>
<dbReference type="Gene3D" id="1.10.10.10">
    <property type="entry name" value="Winged helix-like DNA-binding domain superfamily/Winged helix DNA-binding domain"/>
    <property type="match status" value="1"/>
</dbReference>
<organism evidence="2 3">
    <name type="scientific">Candidatus Viridilinea halotolerans</name>
    <dbReference type="NCBI Taxonomy" id="2491704"/>
    <lineage>
        <taxon>Bacteria</taxon>
        <taxon>Bacillati</taxon>
        <taxon>Chloroflexota</taxon>
        <taxon>Chloroflexia</taxon>
        <taxon>Chloroflexales</taxon>
        <taxon>Chloroflexineae</taxon>
        <taxon>Oscillochloridaceae</taxon>
        <taxon>Candidatus Viridilinea</taxon>
    </lineage>
</organism>
<dbReference type="InterPro" id="IPR012318">
    <property type="entry name" value="HTH_CRP"/>
</dbReference>
<evidence type="ECO:0000313" key="3">
    <source>
        <dbReference type="Proteomes" id="UP000280307"/>
    </source>
</evidence>
<accession>A0A426UBX7</accession>
<feature type="domain" description="HTH crp-type" evidence="1">
    <location>
        <begin position="1"/>
        <end position="32"/>
    </location>
</feature>
<evidence type="ECO:0000313" key="2">
    <source>
        <dbReference type="EMBL" id="RRR78031.1"/>
    </source>
</evidence>
<dbReference type="InterPro" id="IPR036390">
    <property type="entry name" value="WH_DNA-bd_sf"/>
</dbReference>
<name>A0A426UBX7_9CHLR</name>
<protein>
    <submittedName>
        <fullName evidence="2">Helix-turn-helix domain-containing protein</fullName>
    </submittedName>
</protein>
<reference evidence="2 3" key="1">
    <citation type="submission" date="2018-12" db="EMBL/GenBank/DDBJ databases">
        <title>Genome Sequence of Candidatus Viridilinea halotolerans isolated from saline sulfide-rich spring.</title>
        <authorList>
            <person name="Grouzdev D.S."/>
            <person name="Burganskaya E.I."/>
            <person name="Krutkina M.S."/>
            <person name="Sukhacheva M.V."/>
            <person name="Gorlenko V.M."/>
        </authorList>
    </citation>
    <scope>NUCLEOTIDE SEQUENCE [LARGE SCALE GENOMIC DNA]</scope>
    <source>
        <strain evidence="2">Chok-6</strain>
    </source>
</reference>